<feature type="non-terminal residue" evidence="1">
    <location>
        <position position="75"/>
    </location>
</feature>
<gene>
    <name evidence="1" type="ORF">S12H4_38135</name>
</gene>
<reference evidence="1" key="1">
    <citation type="journal article" date="2014" name="Front. Microbiol.">
        <title>High frequency of phylogenetically diverse reductive dehalogenase-homologous genes in deep subseafloor sedimentary metagenomes.</title>
        <authorList>
            <person name="Kawai M."/>
            <person name="Futagami T."/>
            <person name="Toyoda A."/>
            <person name="Takaki Y."/>
            <person name="Nishi S."/>
            <person name="Hori S."/>
            <person name="Arai W."/>
            <person name="Tsubouchi T."/>
            <person name="Morono Y."/>
            <person name="Uchiyama I."/>
            <person name="Ito T."/>
            <person name="Fujiyama A."/>
            <person name="Inagaki F."/>
            <person name="Takami H."/>
        </authorList>
    </citation>
    <scope>NUCLEOTIDE SEQUENCE</scope>
    <source>
        <strain evidence="1">Expedition CK06-06</strain>
    </source>
</reference>
<organism evidence="1">
    <name type="scientific">marine sediment metagenome</name>
    <dbReference type="NCBI Taxonomy" id="412755"/>
    <lineage>
        <taxon>unclassified sequences</taxon>
        <taxon>metagenomes</taxon>
        <taxon>ecological metagenomes</taxon>
    </lineage>
</organism>
<dbReference type="AlphaFoldDB" id="X1UC20"/>
<dbReference type="EMBL" id="BARW01022922">
    <property type="protein sequence ID" value="GAI89899.1"/>
    <property type="molecule type" value="Genomic_DNA"/>
</dbReference>
<comment type="caution">
    <text evidence="1">The sequence shown here is derived from an EMBL/GenBank/DDBJ whole genome shotgun (WGS) entry which is preliminary data.</text>
</comment>
<accession>X1UC20</accession>
<dbReference type="Gene3D" id="1.10.569.10">
    <property type="entry name" value="Aldehyde Ferredoxin Oxidoreductase Protein, subunit A, domain 2"/>
    <property type="match status" value="1"/>
</dbReference>
<sequence>MLRSLPVGMLLTAKGQKKKARQCSDRMYLKKMKKRRLACPSCPMADKDILEIREGEYSGLINYTSSIINQGRIQA</sequence>
<proteinExistence type="predicted"/>
<evidence type="ECO:0000313" key="1">
    <source>
        <dbReference type="EMBL" id="GAI89899.1"/>
    </source>
</evidence>
<name>X1UC20_9ZZZZ</name>
<protein>
    <submittedName>
        <fullName evidence="1">Uncharacterized protein</fullName>
    </submittedName>
</protein>
<dbReference type="InterPro" id="IPR013984">
    <property type="entry name" value="Ald_Fedxn_OxRdtase_dom2"/>
</dbReference>